<dbReference type="NCBIfam" id="TIGR02243">
    <property type="entry name" value="putative baseplate assembly protein"/>
    <property type="match status" value="1"/>
</dbReference>
<protein>
    <submittedName>
        <fullName evidence="1">Baseplate assembly protein</fullName>
    </submittedName>
</protein>
<dbReference type="EMBL" id="VJXY01000024">
    <property type="protein sequence ID" value="MBD6618219.1"/>
    <property type="molecule type" value="Genomic_DNA"/>
</dbReference>
<keyword evidence="2" id="KW-1185">Reference proteome</keyword>
<dbReference type="RefSeq" id="WP_191759437.1">
    <property type="nucleotide sequence ID" value="NZ_VJXY01000024.1"/>
</dbReference>
<gene>
    <name evidence="1" type="ORF">FNW02_20925</name>
</gene>
<evidence type="ECO:0000313" key="2">
    <source>
        <dbReference type="Proteomes" id="UP001165986"/>
    </source>
</evidence>
<sequence>MVSTQYRCKNERRRNEVRKRKDADGLPILNGIDYLEVATDQKTLFVHFIHILEQNTLTIENIQVRRLEGTTVIEVPIESVSASSRLLTIMVTAPKDVFTYTMRLVEAFGNEKPPTGFDSQLAQVEFLFQVADLSEFDCKTPTEPTEKPPLPPVIDYLAKDYTSFRQLMLDRLAVTMPHWQERSPADLGIMLVELVAYKADYLSYFQDAVATEAYLGTARKRVSVRRHARLLNYPMHDGCNARTWLTLRVNQPVTLPDRNTAKIRFLTNVPGLPSILSEKEFDIAINRGAQVFEAMEDTKLDPVCNEIHFYTWSDLTCVLPTGAIAATLKDETGKLAQLLQPGTVLIIEEVKGAQSGEPADADLTHRHVVRLTKVTSDRDPLEDVSLVEIEWSQEDALPFPITISQMVGDRPIYNISIVRGNVILVDHGYTVDGSERMLDWVSAKNRYRARLRERPLTQQGRVRDFRFDPTASAAAVWKWEMRDVMPAIFLEEQDASTEEINFWYPQRDLLNSDRFAREFVVEMEDDGRAYLRFGDGQVGRQPQADATLTAIYRIGNGTAGNVGAEAIAHLFCKAWDFQEVLQANTNPIRNPLPARGGVDPEPIEQVRLYAPQAFRTLQRAVTEADYAEIVQRFPGVSRALATRRWTGSWYTIFITVDRQNGLLIDETFKQELTSFLEQFRLTGQDVEIESPSFIPLDIALKVQVAPDYFQSQVKEALLNAFSNKVLGEGRLGFFHPDNFSFGQPVYLSKVIAQAMQVTGVQSVTAKRFQRWGLPPQNELELGRIVLGRLEIARLDNDANMPGQGRLELLLEGGL</sequence>
<accession>A0AA40T037</accession>
<evidence type="ECO:0000313" key="1">
    <source>
        <dbReference type="EMBL" id="MBD6618219.1"/>
    </source>
</evidence>
<comment type="caution">
    <text evidence="1">The sequence shown here is derived from an EMBL/GenBank/DDBJ whole genome shotgun (WGS) entry which is preliminary data.</text>
</comment>
<organism evidence="1 2">
    <name type="scientific">Komarekiella delphini-convector SJRDD-AB1</name>
    <dbReference type="NCBI Taxonomy" id="2593771"/>
    <lineage>
        <taxon>Bacteria</taxon>
        <taxon>Bacillati</taxon>
        <taxon>Cyanobacteriota</taxon>
        <taxon>Cyanophyceae</taxon>
        <taxon>Nostocales</taxon>
        <taxon>Nostocaceae</taxon>
        <taxon>Komarekiella</taxon>
        <taxon>Komarekiella delphini-convector</taxon>
    </lineage>
</organism>
<dbReference type="AlphaFoldDB" id="A0AA40T037"/>
<name>A0AA40T037_9NOST</name>
<dbReference type="InterPro" id="IPR011749">
    <property type="entry name" value="CHP02243"/>
</dbReference>
<dbReference type="Proteomes" id="UP001165986">
    <property type="component" value="Unassembled WGS sequence"/>
</dbReference>
<reference evidence="1" key="1">
    <citation type="submission" date="2019-07" db="EMBL/GenBank/DDBJ databases">
        <title>Toxilogical consequences of a new and cryptic species of cyanobacteria (Komarekiella delphini-convector) recovered from the epidermis of a bottlenose dolphin and 1500 ft. in the air.</title>
        <authorList>
            <person name="Brown A.O."/>
            <person name="Dvorak P."/>
            <person name="Villanueva C.D."/>
            <person name="Foss A.J."/>
            <person name="Garvey A.D."/>
            <person name="Gibson Q.A."/>
            <person name="Johansen J.R."/>
            <person name="Casamatta D.A."/>
        </authorList>
    </citation>
    <scope>NUCLEOTIDE SEQUENCE</scope>
    <source>
        <strain evidence="1">SJRDD-AB1</strain>
    </source>
</reference>
<proteinExistence type="predicted"/>